<dbReference type="OrthoDB" id="2603at2759"/>
<organism evidence="3 4">
    <name type="scientific">Fomitopsis schrenkii</name>
    <name type="common">Brown rot fungus</name>
    <dbReference type="NCBI Taxonomy" id="2126942"/>
    <lineage>
        <taxon>Eukaryota</taxon>
        <taxon>Fungi</taxon>
        <taxon>Dikarya</taxon>
        <taxon>Basidiomycota</taxon>
        <taxon>Agaricomycotina</taxon>
        <taxon>Agaricomycetes</taxon>
        <taxon>Polyporales</taxon>
        <taxon>Fomitopsis</taxon>
    </lineage>
</organism>
<feature type="transmembrane region" description="Helical" evidence="2">
    <location>
        <begin position="115"/>
        <end position="135"/>
    </location>
</feature>
<dbReference type="AlphaFoldDB" id="S8FFD9"/>
<feature type="transmembrane region" description="Helical" evidence="2">
    <location>
        <begin position="308"/>
        <end position="327"/>
    </location>
</feature>
<dbReference type="STRING" id="743788.S8FFD9"/>
<dbReference type="HOGENOM" id="CLU_027441_1_0_1"/>
<evidence type="ECO:0000256" key="2">
    <source>
        <dbReference type="SAM" id="Phobius"/>
    </source>
</evidence>
<dbReference type="eggNOG" id="ENOG502QWIR">
    <property type="taxonomic scope" value="Eukaryota"/>
</dbReference>
<reference evidence="3 4" key="1">
    <citation type="journal article" date="2012" name="Science">
        <title>The Paleozoic origin of enzymatic lignin decomposition reconstructed from 31 fungal genomes.</title>
        <authorList>
            <person name="Floudas D."/>
            <person name="Binder M."/>
            <person name="Riley R."/>
            <person name="Barry K."/>
            <person name="Blanchette R.A."/>
            <person name="Henrissat B."/>
            <person name="Martinez A.T."/>
            <person name="Otillar R."/>
            <person name="Spatafora J.W."/>
            <person name="Yadav J.S."/>
            <person name="Aerts A."/>
            <person name="Benoit I."/>
            <person name="Boyd A."/>
            <person name="Carlson A."/>
            <person name="Copeland A."/>
            <person name="Coutinho P.M."/>
            <person name="de Vries R.P."/>
            <person name="Ferreira P."/>
            <person name="Findley K."/>
            <person name="Foster B."/>
            <person name="Gaskell J."/>
            <person name="Glotzer D."/>
            <person name="Gorecki P."/>
            <person name="Heitman J."/>
            <person name="Hesse C."/>
            <person name="Hori C."/>
            <person name="Igarashi K."/>
            <person name="Jurgens J.A."/>
            <person name="Kallen N."/>
            <person name="Kersten P."/>
            <person name="Kohler A."/>
            <person name="Kuees U."/>
            <person name="Kumar T.K.A."/>
            <person name="Kuo A."/>
            <person name="LaButti K."/>
            <person name="Larrondo L.F."/>
            <person name="Lindquist E."/>
            <person name="Ling A."/>
            <person name="Lombard V."/>
            <person name="Lucas S."/>
            <person name="Lundell T."/>
            <person name="Martin R."/>
            <person name="McLaughlin D.J."/>
            <person name="Morgenstern I."/>
            <person name="Morin E."/>
            <person name="Murat C."/>
            <person name="Nagy L.G."/>
            <person name="Nolan M."/>
            <person name="Ohm R.A."/>
            <person name="Patyshakuliyeva A."/>
            <person name="Rokas A."/>
            <person name="Ruiz-Duenas F.J."/>
            <person name="Sabat G."/>
            <person name="Salamov A."/>
            <person name="Samejima M."/>
            <person name="Schmutz J."/>
            <person name="Slot J.C."/>
            <person name="St John F."/>
            <person name="Stenlid J."/>
            <person name="Sun H."/>
            <person name="Sun S."/>
            <person name="Syed K."/>
            <person name="Tsang A."/>
            <person name="Wiebenga A."/>
            <person name="Young D."/>
            <person name="Pisabarro A."/>
            <person name="Eastwood D.C."/>
            <person name="Martin F."/>
            <person name="Cullen D."/>
            <person name="Grigoriev I.V."/>
            <person name="Hibbett D.S."/>
        </authorList>
    </citation>
    <scope>NUCLEOTIDE SEQUENCE</scope>
    <source>
        <strain evidence="4">FP-58527</strain>
    </source>
</reference>
<evidence type="ECO:0000313" key="3">
    <source>
        <dbReference type="EMBL" id="EPS97109.1"/>
    </source>
</evidence>
<dbReference type="InParanoid" id="S8FFD9"/>
<dbReference type="EMBL" id="KE504179">
    <property type="protein sequence ID" value="EPS97109.1"/>
    <property type="molecule type" value="Genomic_DNA"/>
</dbReference>
<feature type="transmembrane region" description="Helical" evidence="2">
    <location>
        <begin position="74"/>
        <end position="95"/>
    </location>
</feature>
<sequence length="353" mass="38989">MNRQAAVRPAGPPLHWSSRSSRKNRLAPRQVHVIHHASVSPTPDSTEQGTDKQVRGAAVKQRLRHAQARMKPHLSWDVSFWVALMFTLGSILWVINGFLLYLPLAPSLSPQHANAAMWIAFAGGTTFEVASYLMVVEALNAGHEQLFGPALWGLLGVRDDEPKKPQENKGLGRKFGLRRRQVDFRWFGTASWRELGFLASVFQLLAASVFWVSTITGLPGVIPSLLTNPPVAITDVFFWTPQVVGGTGFIISSLLLMVECQRKWWLPNLRSLGWYIGAWNLIGAVGFTLCGALGYASFPSSKANYQSVLATFWGSWGFLIGSVVQLYETLWREDPNAGSMAKATSEGWSEPIG</sequence>
<keyword evidence="2" id="KW-1133">Transmembrane helix</keyword>
<proteinExistence type="predicted"/>
<evidence type="ECO:0000256" key="1">
    <source>
        <dbReference type="SAM" id="MobiDB-lite"/>
    </source>
</evidence>
<feature type="transmembrane region" description="Helical" evidence="2">
    <location>
        <begin position="272"/>
        <end position="296"/>
    </location>
</feature>
<keyword evidence="4" id="KW-1185">Reference proteome</keyword>
<accession>S8FFD9</accession>
<keyword evidence="2" id="KW-0472">Membrane</keyword>
<gene>
    <name evidence="3" type="ORF">FOMPIDRAFT_1032103</name>
</gene>
<keyword evidence="2" id="KW-0812">Transmembrane</keyword>
<dbReference type="Proteomes" id="UP000015241">
    <property type="component" value="Unassembled WGS sequence"/>
</dbReference>
<feature type="transmembrane region" description="Helical" evidence="2">
    <location>
        <begin position="195"/>
        <end position="216"/>
    </location>
</feature>
<evidence type="ECO:0008006" key="5">
    <source>
        <dbReference type="Google" id="ProtNLM"/>
    </source>
</evidence>
<protein>
    <recommendedName>
        <fullName evidence="5">Integral membrane protein</fullName>
    </recommendedName>
</protein>
<evidence type="ECO:0000313" key="4">
    <source>
        <dbReference type="Proteomes" id="UP000015241"/>
    </source>
</evidence>
<feature type="region of interest" description="Disordered" evidence="1">
    <location>
        <begin position="1"/>
        <end position="22"/>
    </location>
</feature>
<feature type="transmembrane region" description="Helical" evidence="2">
    <location>
        <begin position="236"/>
        <end position="260"/>
    </location>
</feature>
<name>S8FFD9_FOMSC</name>